<name>A0A845GJT5_9BURK</name>
<dbReference type="PANTHER" id="PTHR36503:SF2">
    <property type="entry name" value="BLR2408 PROTEIN"/>
    <property type="match status" value="1"/>
</dbReference>
<accession>A0A845GJT5</accession>
<proteinExistence type="predicted"/>
<keyword evidence="2" id="KW-0560">Oxidoreductase</keyword>
<dbReference type="Pfam" id="PF22677">
    <property type="entry name" value="Ble-like_N"/>
    <property type="match status" value="1"/>
</dbReference>
<dbReference type="CDD" id="cd09012">
    <property type="entry name" value="VOC_like"/>
    <property type="match status" value="1"/>
</dbReference>
<dbReference type="InterPro" id="IPR053863">
    <property type="entry name" value="Glyoxy/Ble-like_N"/>
</dbReference>
<sequence>MATNIFVNLPVRDLAASVRFFTHLGYTFNPQYTDEGATCMIVAENIFVMLLVEERFKSFTPKPICDARASTEVLVCLQVESREQVTSMVNKAIEAGGSAYKEPQDHGFMYGHGYQDLDGHLWEIIYMDSAPPPKA</sequence>
<dbReference type="Proteomes" id="UP000447355">
    <property type="component" value="Unassembled WGS sequence"/>
</dbReference>
<dbReference type="InterPro" id="IPR029068">
    <property type="entry name" value="Glyas_Bleomycin-R_OHBP_Dase"/>
</dbReference>
<comment type="caution">
    <text evidence="2">The sequence shown here is derived from an EMBL/GenBank/DDBJ whole genome shotgun (WGS) entry which is preliminary data.</text>
</comment>
<evidence type="ECO:0000259" key="1">
    <source>
        <dbReference type="Pfam" id="PF22677"/>
    </source>
</evidence>
<protein>
    <submittedName>
        <fullName evidence="2">Glyoxalase/bleomycin resistance/extradiol dioxygenase family protein</fullName>
    </submittedName>
</protein>
<dbReference type="PANTHER" id="PTHR36503">
    <property type="entry name" value="BLR2520 PROTEIN"/>
    <property type="match status" value="1"/>
</dbReference>
<evidence type="ECO:0000313" key="2">
    <source>
        <dbReference type="EMBL" id="MYM93750.1"/>
    </source>
</evidence>
<dbReference type="Gene3D" id="3.10.180.10">
    <property type="entry name" value="2,3-Dihydroxybiphenyl 1,2-Dioxygenase, domain 1"/>
    <property type="match status" value="1"/>
</dbReference>
<dbReference type="AlphaFoldDB" id="A0A845GJT5"/>
<organism evidence="2 3">
    <name type="scientific">Duganella vulcania</name>
    <dbReference type="NCBI Taxonomy" id="2692166"/>
    <lineage>
        <taxon>Bacteria</taxon>
        <taxon>Pseudomonadati</taxon>
        <taxon>Pseudomonadota</taxon>
        <taxon>Betaproteobacteria</taxon>
        <taxon>Burkholderiales</taxon>
        <taxon>Oxalobacteraceae</taxon>
        <taxon>Telluria group</taxon>
        <taxon>Duganella</taxon>
    </lineage>
</organism>
<gene>
    <name evidence="2" type="ORF">GTP90_07755</name>
</gene>
<evidence type="ECO:0000313" key="3">
    <source>
        <dbReference type="Proteomes" id="UP000447355"/>
    </source>
</evidence>
<dbReference type="RefSeq" id="WP_161082957.1">
    <property type="nucleotide sequence ID" value="NZ_WWCX01000007.1"/>
</dbReference>
<dbReference type="EMBL" id="WWCX01000007">
    <property type="protein sequence ID" value="MYM93750.1"/>
    <property type="molecule type" value="Genomic_DNA"/>
</dbReference>
<keyword evidence="2" id="KW-0223">Dioxygenase</keyword>
<dbReference type="SUPFAM" id="SSF54593">
    <property type="entry name" value="Glyoxalase/Bleomycin resistance protein/Dihydroxybiphenyl dioxygenase"/>
    <property type="match status" value="1"/>
</dbReference>
<dbReference type="GO" id="GO:0051213">
    <property type="term" value="F:dioxygenase activity"/>
    <property type="evidence" value="ECO:0007669"/>
    <property type="project" value="UniProtKB-KW"/>
</dbReference>
<reference evidence="2" key="1">
    <citation type="submission" date="2019-12" db="EMBL/GenBank/DDBJ databases">
        <title>Novel species isolated from a subtropical stream in China.</title>
        <authorList>
            <person name="Lu H."/>
        </authorList>
    </citation>
    <scope>NUCLEOTIDE SEQUENCE [LARGE SCALE GENOMIC DNA]</scope>
    <source>
        <strain evidence="2">FT81W</strain>
    </source>
</reference>
<feature type="domain" description="Glyoxalase/Bleomycin resistance-like N-terminal" evidence="1">
    <location>
        <begin position="5"/>
        <end position="40"/>
    </location>
</feature>